<dbReference type="STRING" id="120956.SAMN05421791_10562"/>
<feature type="domain" description="Acyl-CoA dehydrogenase/oxidase C-terminal" evidence="6">
    <location>
        <begin position="247"/>
        <end position="394"/>
    </location>
</feature>
<comment type="cofactor">
    <cofactor evidence="1 5">
        <name>FAD</name>
        <dbReference type="ChEBI" id="CHEBI:57692"/>
    </cofactor>
</comment>
<feature type="domain" description="Acyl-CoA dehydrogenase/oxidase N-terminal" evidence="8">
    <location>
        <begin position="25"/>
        <end position="137"/>
    </location>
</feature>
<dbReference type="PANTHER" id="PTHR43188:SF1">
    <property type="entry name" value="ACYL-COA DEHYDROGENASE"/>
    <property type="match status" value="1"/>
</dbReference>
<dbReference type="InterPro" id="IPR009100">
    <property type="entry name" value="AcylCoA_DH/oxidase_NM_dom_sf"/>
</dbReference>
<dbReference type="InterPro" id="IPR036250">
    <property type="entry name" value="AcylCo_DH-like_C"/>
</dbReference>
<evidence type="ECO:0000259" key="7">
    <source>
        <dbReference type="Pfam" id="PF02770"/>
    </source>
</evidence>
<evidence type="ECO:0000259" key="8">
    <source>
        <dbReference type="Pfam" id="PF02771"/>
    </source>
</evidence>
<dbReference type="PROSITE" id="PS00073">
    <property type="entry name" value="ACYL_COA_DH_2"/>
    <property type="match status" value="1"/>
</dbReference>
<dbReference type="Gene3D" id="2.40.110.10">
    <property type="entry name" value="Butyryl-CoA Dehydrogenase, subunit A, domain 2"/>
    <property type="match status" value="1"/>
</dbReference>
<dbReference type="InterPro" id="IPR013786">
    <property type="entry name" value="AcylCoA_DH/ox_N"/>
</dbReference>
<comment type="similarity">
    <text evidence="2 5">Belongs to the acyl-CoA dehydrogenase family.</text>
</comment>
<dbReference type="Proteomes" id="UP000199708">
    <property type="component" value="Unassembled WGS sequence"/>
</dbReference>
<dbReference type="InterPro" id="IPR006089">
    <property type="entry name" value="Acyl-CoA_DH_CS"/>
</dbReference>
<evidence type="ECO:0000256" key="4">
    <source>
        <dbReference type="ARBA" id="ARBA00022827"/>
    </source>
</evidence>
<dbReference type="InterPro" id="IPR046373">
    <property type="entry name" value="Acyl-CoA_Oxase/DH_mid-dom_sf"/>
</dbReference>
<dbReference type="PANTHER" id="PTHR43188">
    <property type="entry name" value="ACYL-COENZYME A OXIDASE"/>
    <property type="match status" value="1"/>
</dbReference>
<dbReference type="SUPFAM" id="SSF47203">
    <property type="entry name" value="Acyl-CoA dehydrogenase C-terminal domain-like"/>
    <property type="match status" value="1"/>
</dbReference>
<sequence length="401" mass="44822">MTTKIEKLQYLYPEDIYGYSHDLSENEVDFLMKLRDVLEKELYPVIDEHWKKELFPMEAFKKITDLGIMTDPSLFEGREDKRKTSEMFNLFRLYELNRMDSSIGAFSIVHGGLAYSTVLIGGSEEQINYYAPKLASYEWHSCFGLTEPLHGSDIAGGLATTAEKQGNKWVLNGEKKWIGGAATADVLPIFARDVEDGKIKCFMVPGGTKGLTVDKIDGKIALRMVQNGHIKLNNVEVDAEARLENINGFKDVAKILYTTRADVAHLATGLHAGALANTLKYVKEREQFGKKISEFQLVQEKLARMQANCVTSLGLSHRLAVLQEQGKYEEVQSSLAKMNNAYRLRETVALGRELLGGNGIIVEHDVARFFVDAEAAYSYEGTHEVNSLIIGRHLTGKGAFV</sequence>
<protein>
    <submittedName>
        <fullName evidence="9">Glutaryl-CoA dehydrogenase</fullName>
    </submittedName>
</protein>
<keyword evidence="5" id="KW-0560">Oxidoreductase</keyword>
<dbReference type="GO" id="GO:0003995">
    <property type="term" value="F:acyl-CoA dehydrogenase activity"/>
    <property type="evidence" value="ECO:0007669"/>
    <property type="project" value="InterPro"/>
</dbReference>
<evidence type="ECO:0000313" key="9">
    <source>
        <dbReference type="EMBL" id="SDG32195.1"/>
    </source>
</evidence>
<evidence type="ECO:0000256" key="3">
    <source>
        <dbReference type="ARBA" id="ARBA00022630"/>
    </source>
</evidence>
<organism evidence="9 10">
    <name type="scientific">Facklamia miroungae</name>
    <dbReference type="NCBI Taxonomy" id="120956"/>
    <lineage>
        <taxon>Bacteria</taxon>
        <taxon>Bacillati</taxon>
        <taxon>Bacillota</taxon>
        <taxon>Bacilli</taxon>
        <taxon>Lactobacillales</taxon>
        <taxon>Aerococcaceae</taxon>
        <taxon>Facklamia</taxon>
    </lineage>
</organism>
<evidence type="ECO:0000259" key="6">
    <source>
        <dbReference type="Pfam" id="PF00441"/>
    </source>
</evidence>
<dbReference type="SUPFAM" id="SSF56645">
    <property type="entry name" value="Acyl-CoA dehydrogenase NM domain-like"/>
    <property type="match status" value="1"/>
</dbReference>
<dbReference type="Gene3D" id="1.10.540.10">
    <property type="entry name" value="Acyl-CoA dehydrogenase/oxidase, N-terminal domain"/>
    <property type="match status" value="1"/>
</dbReference>
<dbReference type="InterPro" id="IPR009075">
    <property type="entry name" value="AcylCo_DH/oxidase_C"/>
</dbReference>
<dbReference type="InterPro" id="IPR037069">
    <property type="entry name" value="AcylCoA_DH/ox_N_sf"/>
</dbReference>
<dbReference type="Gene3D" id="1.20.140.10">
    <property type="entry name" value="Butyryl-CoA Dehydrogenase, subunit A, domain 3"/>
    <property type="match status" value="1"/>
</dbReference>
<dbReference type="OrthoDB" id="9802447at2"/>
<feature type="domain" description="Acyl-CoA oxidase/dehydrogenase middle" evidence="7">
    <location>
        <begin position="142"/>
        <end position="235"/>
    </location>
</feature>
<dbReference type="GO" id="GO:0050660">
    <property type="term" value="F:flavin adenine dinucleotide binding"/>
    <property type="evidence" value="ECO:0007669"/>
    <property type="project" value="InterPro"/>
</dbReference>
<evidence type="ECO:0000256" key="1">
    <source>
        <dbReference type="ARBA" id="ARBA00001974"/>
    </source>
</evidence>
<proteinExistence type="inferred from homology"/>
<accession>A0A1G7TAA5</accession>
<keyword evidence="10" id="KW-1185">Reference proteome</keyword>
<evidence type="ECO:0000313" key="10">
    <source>
        <dbReference type="Proteomes" id="UP000199708"/>
    </source>
</evidence>
<keyword evidence="4 5" id="KW-0274">FAD</keyword>
<evidence type="ECO:0000256" key="2">
    <source>
        <dbReference type="ARBA" id="ARBA00009347"/>
    </source>
</evidence>
<dbReference type="GO" id="GO:0006635">
    <property type="term" value="P:fatty acid beta-oxidation"/>
    <property type="evidence" value="ECO:0007669"/>
    <property type="project" value="InterPro"/>
</dbReference>
<reference evidence="9 10" key="1">
    <citation type="submission" date="2016-10" db="EMBL/GenBank/DDBJ databases">
        <authorList>
            <person name="de Groot N.N."/>
        </authorList>
    </citation>
    <scope>NUCLEOTIDE SEQUENCE [LARGE SCALE GENOMIC DNA]</scope>
    <source>
        <strain evidence="9 10">ATCC BAA-466</strain>
    </source>
</reference>
<dbReference type="AlphaFoldDB" id="A0A1G7TAA5"/>
<name>A0A1G7TAA5_9LACT</name>
<evidence type="ECO:0000256" key="5">
    <source>
        <dbReference type="RuleBase" id="RU362125"/>
    </source>
</evidence>
<dbReference type="EMBL" id="FNCK01000005">
    <property type="protein sequence ID" value="SDG32195.1"/>
    <property type="molecule type" value="Genomic_DNA"/>
</dbReference>
<dbReference type="RefSeq" id="WP_090289974.1">
    <property type="nucleotide sequence ID" value="NZ_FNCK01000005.1"/>
</dbReference>
<keyword evidence="3 5" id="KW-0285">Flavoprotein</keyword>
<gene>
    <name evidence="9" type="ORF">SAMN05421791_10562</name>
</gene>
<dbReference type="Pfam" id="PF02770">
    <property type="entry name" value="Acyl-CoA_dh_M"/>
    <property type="match status" value="1"/>
</dbReference>
<dbReference type="InterPro" id="IPR006091">
    <property type="entry name" value="Acyl-CoA_Oxase/DH_mid-dom"/>
</dbReference>
<dbReference type="Pfam" id="PF00441">
    <property type="entry name" value="Acyl-CoA_dh_1"/>
    <property type="match status" value="1"/>
</dbReference>
<dbReference type="InterPro" id="IPR045008">
    <property type="entry name" value="ACX4-like"/>
</dbReference>
<dbReference type="Pfam" id="PF02771">
    <property type="entry name" value="Acyl-CoA_dh_N"/>
    <property type="match status" value="1"/>
</dbReference>